<reference evidence="2" key="2">
    <citation type="journal article" date="2022" name="Hortic Res">
        <title>The genome of Dioscorea zingiberensis sheds light on the biosynthesis, origin and evolution of the medicinally important diosgenin saponins.</title>
        <authorList>
            <person name="Li Y."/>
            <person name="Tan C."/>
            <person name="Li Z."/>
            <person name="Guo J."/>
            <person name="Li S."/>
            <person name="Chen X."/>
            <person name="Wang C."/>
            <person name="Dai X."/>
            <person name="Yang H."/>
            <person name="Song W."/>
            <person name="Hou L."/>
            <person name="Xu J."/>
            <person name="Tong Z."/>
            <person name="Xu A."/>
            <person name="Yuan X."/>
            <person name="Wang W."/>
            <person name="Yang Q."/>
            <person name="Chen L."/>
            <person name="Sun Z."/>
            <person name="Wang K."/>
            <person name="Pan B."/>
            <person name="Chen J."/>
            <person name="Bao Y."/>
            <person name="Liu F."/>
            <person name="Qi X."/>
            <person name="Gang D.R."/>
            <person name="Wen J."/>
            <person name="Li J."/>
        </authorList>
    </citation>
    <scope>NUCLEOTIDE SEQUENCE</scope>
    <source>
        <strain evidence="2">Dzin_1.0</strain>
    </source>
</reference>
<feature type="signal peptide" evidence="1">
    <location>
        <begin position="1"/>
        <end position="26"/>
    </location>
</feature>
<proteinExistence type="predicted"/>
<keyword evidence="3" id="KW-1185">Reference proteome</keyword>
<name>A0A9D5HEZ9_9LILI</name>
<organism evidence="2 3">
    <name type="scientific">Dioscorea zingiberensis</name>
    <dbReference type="NCBI Taxonomy" id="325984"/>
    <lineage>
        <taxon>Eukaryota</taxon>
        <taxon>Viridiplantae</taxon>
        <taxon>Streptophyta</taxon>
        <taxon>Embryophyta</taxon>
        <taxon>Tracheophyta</taxon>
        <taxon>Spermatophyta</taxon>
        <taxon>Magnoliopsida</taxon>
        <taxon>Liliopsida</taxon>
        <taxon>Dioscoreales</taxon>
        <taxon>Dioscoreaceae</taxon>
        <taxon>Dioscorea</taxon>
    </lineage>
</organism>
<sequence>MQRTKNICRLALLMVNLFANFAKLLAEENLQRYLNILRIFSAIWAASKNIGLEQAKKPLREVRDIYAG</sequence>
<feature type="chain" id="PRO_5039417665" evidence="1">
    <location>
        <begin position="27"/>
        <end position="68"/>
    </location>
</feature>
<dbReference type="EMBL" id="JAGGNH010000004">
    <property type="protein sequence ID" value="KAJ0973803.1"/>
    <property type="molecule type" value="Genomic_DNA"/>
</dbReference>
<reference evidence="2" key="1">
    <citation type="submission" date="2021-03" db="EMBL/GenBank/DDBJ databases">
        <authorList>
            <person name="Li Z."/>
            <person name="Yang C."/>
        </authorList>
    </citation>
    <scope>NUCLEOTIDE SEQUENCE</scope>
    <source>
        <strain evidence="2">Dzin_1.0</strain>
        <tissue evidence="2">Leaf</tissue>
    </source>
</reference>
<evidence type="ECO:0000313" key="3">
    <source>
        <dbReference type="Proteomes" id="UP001085076"/>
    </source>
</evidence>
<evidence type="ECO:0000313" key="2">
    <source>
        <dbReference type="EMBL" id="KAJ0973803.1"/>
    </source>
</evidence>
<dbReference type="AlphaFoldDB" id="A0A9D5HEZ9"/>
<accession>A0A9D5HEZ9</accession>
<comment type="caution">
    <text evidence="2">The sequence shown here is derived from an EMBL/GenBank/DDBJ whole genome shotgun (WGS) entry which is preliminary data.</text>
</comment>
<dbReference type="Proteomes" id="UP001085076">
    <property type="component" value="Miscellaneous, Linkage group lg04"/>
</dbReference>
<protein>
    <submittedName>
        <fullName evidence="2">Uncharacterized protein</fullName>
    </submittedName>
</protein>
<gene>
    <name evidence="2" type="ORF">J5N97_015768</name>
</gene>
<evidence type="ECO:0000256" key="1">
    <source>
        <dbReference type="SAM" id="SignalP"/>
    </source>
</evidence>
<keyword evidence="1" id="KW-0732">Signal</keyword>